<proteinExistence type="predicted"/>
<organism evidence="1 2">
    <name type="scientific">Triangularia setosa</name>
    <dbReference type="NCBI Taxonomy" id="2587417"/>
    <lineage>
        <taxon>Eukaryota</taxon>
        <taxon>Fungi</taxon>
        <taxon>Dikarya</taxon>
        <taxon>Ascomycota</taxon>
        <taxon>Pezizomycotina</taxon>
        <taxon>Sordariomycetes</taxon>
        <taxon>Sordariomycetidae</taxon>
        <taxon>Sordariales</taxon>
        <taxon>Podosporaceae</taxon>
        <taxon>Triangularia</taxon>
    </lineage>
</organism>
<evidence type="ECO:0000313" key="2">
    <source>
        <dbReference type="Proteomes" id="UP001302321"/>
    </source>
</evidence>
<keyword evidence="2" id="KW-1185">Reference proteome</keyword>
<protein>
    <submittedName>
        <fullName evidence="1">Uncharacterized protein</fullName>
    </submittedName>
</protein>
<dbReference type="EMBL" id="MU866086">
    <property type="protein sequence ID" value="KAK4181466.1"/>
    <property type="molecule type" value="Genomic_DNA"/>
</dbReference>
<gene>
    <name evidence="1" type="ORF">QBC36DRAFT_317645</name>
</gene>
<reference evidence="1" key="2">
    <citation type="submission" date="2023-05" db="EMBL/GenBank/DDBJ databases">
        <authorList>
            <consortium name="Lawrence Berkeley National Laboratory"/>
            <person name="Steindorff A."/>
            <person name="Hensen N."/>
            <person name="Bonometti L."/>
            <person name="Westerberg I."/>
            <person name="Brannstrom I.O."/>
            <person name="Guillou S."/>
            <person name="Cros-Aarteil S."/>
            <person name="Calhoun S."/>
            <person name="Haridas S."/>
            <person name="Kuo A."/>
            <person name="Mondo S."/>
            <person name="Pangilinan J."/>
            <person name="Riley R."/>
            <person name="Labutti K."/>
            <person name="Andreopoulos B."/>
            <person name="Lipzen A."/>
            <person name="Chen C."/>
            <person name="Yanf M."/>
            <person name="Daum C."/>
            <person name="Ng V."/>
            <person name="Clum A."/>
            <person name="Ohm R."/>
            <person name="Martin F."/>
            <person name="Silar P."/>
            <person name="Natvig D."/>
            <person name="Lalanne C."/>
            <person name="Gautier V."/>
            <person name="Ament-Velasquez S.L."/>
            <person name="Kruys A."/>
            <person name="Hutchinson M.I."/>
            <person name="Powell A.J."/>
            <person name="Barry K."/>
            <person name="Miller A.N."/>
            <person name="Grigoriev I.V."/>
            <person name="Debuchy R."/>
            <person name="Gladieux P."/>
            <person name="Thoren M.H."/>
            <person name="Johannesson H."/>
        </authorList>
    </citation>
    <scope>NUCLEOTIDE SEQUENCE</scope>
    <source>
        <strain evidence="1">CBS 892.96</strain>
    </source>
</reference>
<sequence length="71" mass="7474">MFALDSCDVLVVVLGGLLMTSVASLSLLEVKRGTLTPVDIMTNGRCDITLCRRGGNHELKGSGVAVANRDI</sequence>
<dbReference type="AlphaFoldDB" id="A0AAN6WGM1"/>
<comment type="caution">
    <text evidence="1">The sequence shown here is derived from an EMBL/GenBank/DDBJ whole genome shotgun (WGS) entry which is preliminary data.</text>
</comment>
<reference evidence="1" key="1">
    <citation type="journal article" date="2023" name="Mol. Phylogenet. Evol.">
        <title>Genome-scale phylogeny and comparative genomics of the fungal order Sordariales.</title>
        <authorList>
            <person name="Hensen N."/>
            <person name="Bonometti L."/>
            <person name="Westerberg I."/>
            <person name="Brannstrom I.O."/>
            <person name="Guillou S."/>
            <person name="Cros-Aarteil S."/>
            <person name="Calhoun S."/>
            <person name="Haridas S."/>
            <person name="Kuo A."/>
            <person name="Mondo S."/>
            <person name="Pangilinan J."/>
            <person name="Riley R."/>
            <person name="LaButti K."/>
            <person name="Andreopoulos B."/>
            <person name="Lipzen A."/>
            <person name="Chen C."/>
            <person name="Yan M."/>
            <person name="Daum C."/>
            <person name="Ng V."/>
            <person name="Clum A."/>
            <person name="Steindorff A."/>
            <person name="Ohm R.A."/>
            <person name="Martin F."/>
            <person name="Silar P."/>
            <person name="Natvig D.O."/>
            <person name="Lalanne C."/>
            <person name="Gautier V."/>
            <person name="Ament-Velasquez S.L."/>
            <person name="Kruys A."/>
            <person name="Hutchinson M.I."/>
            <person name="Powell A.J."/>
            <person name="Barry K."/>
            <person name="Miller A.N."/>
            <person name="Grigoriev I.V."/>
            <person name="Debuchy R."/>
            <person name="Gladieux P."/>
            <person name="Hiltunen Thoren M."/>
            <person name="Johannesson H."/>
        </authorList>
    </citation>
    <scope>NUCLEOTIDE SEQUENCE</scope>
    <source>
        <strain evidence="1">CBS 892.96</strain>
    </source>
</reference>
<evidence type="ECO:0000313" key="1">
    <source>
        <dbReference type="EMBL" id="KAK4181466.1"/>
    </source>
</evidence>
<dbReference type="Proteomes" id="UP001302321">
    <property type="component" value="Unassembled WGS sequence"/>
</dbReference>
<name>A0AAN6WGM1_9PEZI</name>
<accession>A0AAN6WGM1</accession>